<evidence type="ECO:0000256" key="1">
    <source>
        <dbReference type="SAM" id="Phobius"/>
    </source>
</evidence>
<keyword evidence="1" id="KW-1133">Transmembrane helix</keyword>
<dbReference type="STRING" id="1802555.A2755_00910"/>
<sequence length="163" mass="17762">MRRNRGQVLIEVIVALSVVVIAFSGALSLLGTSVGLTRTISNQYIGTYLAAEGIEIVKNMIDENYFKGAAFNANLANDTYHFDWRSTSGSGSAGDIFLNYNAGSMKYQYGGGGTPTAFKRDIIIRNSPGSPVSIEVESRVMWTGKGGDFEIVLGDRFTEWWGE</sequence>
<evidence type="ECO:0000313" key="3">
    <source>
        <dbReference type="Proteomes" id="UP000177029"/>
    </source>
</evidence>
<keyword evidence="1" id="KW-0812">Transmembrane</keyword>
<reference evidence="2 3" key="1">
    <citation type="journal article" date="2016" name="Nat. Commun.">
        <title>Thousands of microbial genomes shed light on interconnected biogeochemical processes in an aquifer system.</title>
        <authorList>
            <person name="Anantharaman K."/>
            <person name="Brown C.T."/>
            <person name="Hug L.A."/>
            <person name="Sharon I."/>
            <person name="Castelle C.J."/>
            <person name="Probst A.J."/>
            <person name="Thomas B.C."/>
            <person name="Singh A."/>
            <person name="Wilkins M.J."/>
            <person name="Karaoz U."/>
            <person name="Brodie E.L."/>
            <person name="Williams K.H."/>
            <person name="Hubbard S.S."/>
            <person name="Banfield J.F."/>
        </authorList>
    </citation>
    <scope>NUCLEOTIDE SEQUENCE [LARGE SCALE GENOMIC DNA]</scope>
</reference>
<protein>
    <submittedName>
        <fullName evidence="2">Uncharacterized protein</fullName>
    </submittedName>
</protein>
<evidence type="ECO:0000313" key="2">
    <source>
        <dbReference type="EMBL" id="OGM91907.1"/>
    </source>
</evidence>
<accession>A0A1F8DTE5</accession>
<comment type="caution">
    <text evidence="2">The sequence shown here is derived from an EMBL/GenBank/DDBJ whole genome shotgun (WGS) entry which is preliminary data.</text>
</comment>
<proteinExistence type="predicted"/>
<feature type="transmembrane region" description="Helical" evidence="1">
    <location>
        <begin position="12"/>
        <end position="36"/>
    </location>
</feature>
<dbReference type="Proteomes" id="UP000177029">
    <property type="component" value="Unassembled WGS sequence"/>
</dbReference>
<dbReference type="AlphaFoldDB" id="A0A1F8DTE5"/>
<keyword evidence="1" id="KW-0472">Membrane</keyword>
<organism evidence="2 3">
    <name type="scientific">Candidatus Wolfebacteria bacterium RIFCSPHIGHO2_01_FULL_48_22</name>
    <dbReference type="NCBI Taxonomy" id="1802555"/>
    <lineage>
        <taxon>Bacteria</taxon>
        <taxon>Candidatus Wolfeibacteriota</taxon>
    </lineage>
</organism>
<gene>
    <name evidence="2" type="ORF">A2755_00910</name>
</gene>
<dbReference type="EMBL" id="MGIP01000005">
    <property type="protein sequence ID" value="OGM91907.1"/>
    <property type="molecule type" value="Genomic_DNA"/>
</dbReference>
<name>A0A1F8DTE5_9BACT</name>